<dbReference type="GO" id="GO:0006979">
    <property type="term" value="P:response to oxidative stress"/>
    <property type="evidence" value="ECO:0007669"/>
    <property type="project" value="InterPro"/>
</dbReference>
<sequence length="443" mass="49399">MLIPPHSTLPRRSWRSTNAEYTRVPLLTTQRLAQDDEIFNRARLVNCGYFMQIILGDYVGAILGLVRDDRDPRKWTFDGLVRGADGRFKDSDLATILQNSTSWRAGAYRHGNSGSAAGDRGAGNRAARRWGACSMNDFRRFLGLKPYASFQEWNSDKSVHVCHVRWGPLQALTGSDGCCIPLQRHRESRAVCGLASGGSQAADAWSGSLSGIYHLPFYFGRCGLPDPRRPIPDDRIHTVESDCLGLQDCQFDAQDGSYGGMLTKLLFRTLPEYYPRRSAYAHFPFLDPHSCKLDGGEHKSLVGEYIWTKPESMWKGGSTCGQTESAVREVLADQTVFPNGYADRVMEVTGHSTVDHTFVNDLLLKENAKWTDYFVTETRALIAQLSFGNVSKKVQYIDIVRDVINVLPGALDLQGDRRSSARGECANALSCIRGRMPIHLPKL</sequence>
<comment type="caution">
    <text evidence="1">The sequence shown here is derived from an EMBL/GenBank/DDBJ whole genome shotgun (WGS) entry which is preliminary data.</text>
</comment>
<dbReference type="Proteomes" id="UP001295794">
    <property type="component" value="Unassembled WGS sequence"/>
</dbReference>
<dbReference type="GO" id="GO:0020037">
    <property type="term" value="F:heme binding"/>
    <property type="evidence" value="ECO:0007669"/>
    <property type="project" value="InterPro"/>
</dbReference>
<dbReference type="PANTHER" id="PTHR11903">
    <property type="entry name" value="PROSTAGLANDIN G/H SYNTHASE"/>
    <property type="match status" value="1"/>
</dbReference>
<keyword evidence="2" id="KW-1185">Reference proteome</keyword>
<evidence type="ECO:0000313" key="1">
    <source>
        <dbReference type="EMBL" id="CAK5262276.1"/>
    </source>
</evidence>
<dbReference type="Gene3D" id="1.10.640.10">
    <property type="entry name" value="Haem peroxidase domain superfamily, animal type"/>
    <property type="match status" value="2"/>
</dbReference>
<dbReference type="InterPro" id="IPR010255">
    <property type="entry name" value="Haem_peroxidase_sf"/>
</dbReference>
<reference evidence="1" key="1">
    <citation type="submission" date="2023-11" db="EMBL/GenBank/DDBJ databases">
        <authorList>
            <person name="De Vega J J."/>
            <person name="De Vega J J."/>
        </authorList>
    </citation>
    <scope>NUCLEOTIDE SEQUENCE</scope>
</reference>
<dbReference type="PANTHER" id="PTHR11903:SF37">
    <property type="entry name" value="PSI-PRODUCING OXYGENASE A"/>
    <property type="match status" value="1"/>
</dbReference>
<organism evidence="1 2">
    <name type="scientific">Mycena citricolor</name>
    <dbReference type="NCBI Taxonomy" id="2018698"/>
    <lineage>
        <taxon>Eukaryota</taxon>
        <taxon>Fungi</taxon>
        <taxon>Dikarya</taxon>
        <taxon>Basidiomycota</taxon>
        <taxon>Agaricomycotina</taxon>
        <taxon>Agaricomycetes</taxon>
        <taxon>Agaricomycetidae</taxon>
        <taxon>Agaricales</taxon>
        <taxon>Marasmiineae</taxon>
        <taxon>Mycenaceae</taxon>
        <taxon>Mycena</taxon>
    </lineage>
</organism>
<name>A0AAD2GRR1_9AGAR</name>
<dbReference type="AlphaFoldDB" id="A0AAD2GRR1"/>
<dbReference type="EMBL" id="CAVNYO010000012">
    <property type="protein sequence ID" value="CAK5262276.1"/>
    <property type="molecule type" value="Genomic_DNA"/>
</dbReference>
<evidence type="ECO:0000313" key="2">
    <source>
        <dbReference type="Proteomes" id="UP001295794"/>
    </source>
</evidence>
<proteinExistence type="predicted"/>
<gene>
    <name evidence="1" type="ORF">MYCIT1_LOCUS853</name>
</gene>
<accession>A0AAD2GRR1</accession>
<dbReference type="InterPro" id="IPR050783">
    <property type="entry name" value="Oxylipin_biosynth_metab"/>
</dbReference>
<dbReference type="GO" id="GO:0004601">
    <property type="term" value="F:peroxidase activity"/>
    <property type="evidence" value="ECO:0007669"/>
    <property type="project" value="InterPro"/>
</dbReference>
<dbReference type="SUPFAM" id="SSF48113">
    <property type="entry name" value="Heme-dependent peroxidases"/>
    <property type="match status" value="1"/>
</dbReference>
<protein>
    <submittedName>
        <fullName evidence="1">Uncharacterized protein</fullName>
    </submittedName>
</protein>
<dbReference type="InterPro" id="IPR037120">
    <property type="entry name" value="Haem_peroxidase_sf_animal"/>
</dbReference>